<dbReference type="EMBL" id="LVLJ01003300">
    <property type="protein sequence ID" value="OAE21980.1"/>
    <property type="molecule type" value="Genomic_DNA"/>
</dbReference>
<dbReference type="PANTHER" id="PTHR44167:SF18">
    <property type="entry name" value="PROTEIN KINASE DOMAIN-CONTAINING PROTEIN"/>
    <property type="match status" value="1"/>
</dbReference>
<feature type="compositionally biased region" description="Basic and acidic residues" evidence="6">
    <location>
        <begin position="26"/>
        <end position="39"/>
    </location>
</feature>
<dbReference type="PANTHER" id="PTHR44167">
    <property type="entry name" value="OVARIAN-SPECIFIC SERINE/THREONINE-PROTEIN KINASE LOK-RELATED"/>
    <property type="match status" value="1"/>
</dbReference>
<dbReference type="Gene3D" id="1.10.510.10">
    <property type="entry name" value="Transferase(Phosphotransferase) domain 1"/>
    <property type="match status" value="2"/>
</dbReference>
<feature type="domain" description="Protein kinase" evidence="7">
    <location>
        <begin position="76"/>
        <end position="341"/>
    </location>
</feature>
<proteinExistence type="predicted"/>
<dbReference type="InterPro" id="IPR017441">
    <property type="entry name" value="Protein_kinase_ATP_BS"/>
</dbReference>
<dbReference type="InterPro" id="IPR000719">
    <property type="entry name" value="Prot_kinase_dom"/>
</dbReference>
<dbReference type="SMART" id="SM00220">
    <property type="entry name" value="S_TKc"/>
    <property type="match status" value="1"/>
</dbReference>
<keyword evidence="1" id="KW-0808">Transferase</keyword>
<dbReference type="AlphaFoldDB" id="A0A176VM81"/>
<comment type="caution">
    <text evidence="8">The sequence shown here is derived from an EMBL/GenBank/DDBJ whole genome shotgun (WGS) entry which is preliminary data.</text>
</comment>
<dbReference type="Pfam" id="PF00069">
    <property type="entry name" value="Pkinase"/>
    <property type="match status" value="2"/>
</dbReference>
<evidence type="ECO:0000256" key="6">
    <source>
        <dbReference type="SAM" id="MobiDB-lite"/>
    </source>
</evidence>
<keyword evidence="2 5" id="KW-0547">Nucleotide-binding</keyword>
<evidence type="ECO:0000259" key="7">
    <source>
        <dbReference type="PROSITE" id="PS50011"/>
    </source>
</evidence>
<accession>A0A176VM81</accession>
<reference evidence="8" key="1">
    <citation type="submission" date="2016-03" db="EMBL/GenBank/DDBJ databases">
        <title>Mechanisms controlling the formation of the plant cell surface in tip-growing cells are functionally conserved among land plants.</title>
        <authorList>
            <person name="Honkanen S."/>
            <person name="Jones V.A."/>
            <person name="Morieri G."/>
            <person name="Champion C."/>
            <person name="Hetherington A.J."/>
            <person name="Kelly S."/>
            <person name="Saint-Marcoux D."/>
            <person name="Proust H."/>
            <person name="Prescott H."/>
            <person name="Dolan L."/>
        </authorList>
    </citation>
    <scope>NUCLEOTIDE SEQUENCE [LARGE SCALE GENOMIC DNA]</scope>
    <source>
        <tissue evidence="8">Whole gametophyte</tissue>
    </source>
</reference>
<sequence length="656" mass="75584">MPTRNLGDKRHDRRDDRGDRKVKRFRGNDPRDVRDDGRALEGGPSEIAAGVPGSPQNKEYALIKVLEEDEDIHNHYKQLELLGAGTFGETFLVEDVKNPQSPRLAMKVQNKKGFGFLLRDDIESDLSRLYKEMLILIKILPPHKNIIEVKDLLVSRNCVYIVQELCTTLTLDEFYRVVDNTSAQRVFRQIVDAVHLMHEYGVVHCDLKEDNILFQDKEFMECKVIDFGVSIYIPDWATKFHNYFIPSIWFKKEDLKPPPFISKTNDIERLGQILYHMMAGGAPPLLSDDPDIEMRINTRPRLQLFDENAKDLLEKIGPYPFGPTDPANFLTIEQVREHPWLTGGPLTRPFLIYRAEFSRLQDDLTALRIILKDWEIFPFIRFVENLEEVFSQYLITGDAQTIGSVSNLFECEDTIKRGPHVMKFMYRVGDLSIVQSLEESEREPLRIFNELWITLRILPKHANFVEIMDVLVHSEFVVVVREYYGRMTLENFFTVSTDDSSRIVFRQLVHAVRLMHLYGVVHMDLNCHNIIFMDTEFNQNFKIVDFSKALYSPTLAKSSVDHFHPGKWFTPKLAVMALAASVEVDVRALGRILLAMTTGFWQPGELNPLCPPMREVFSEECMDLLSRIGPAPYGPGPGEHTLTMDQICAHPWLAPA</sequence>
<evidence type="ECO:0000256" key="2">
    <source>
        <dbReference type="ARBA" id="ARBA00022741"/>
    </source>
</evidence>
<dbReference type="SUPFAM" id="SSF56112">
    <property type="entry name" value="Protein kinase-like (PK-like)"/>
    <property type="match status" value="2"/>
</dbReference>
<feature type="region of interest" description="Disordered" evidence="6">
    <location>
        <begin position="1"/>
        <end position="54"/>
    </location>
</feature>
<organism evidence="8 9">
    <name type="scientific">Marchantia polymorpha subsp. ruderalis</name>
    <dbReference type="NCBI Taxonomy" id="1480154"/>
    <lineage>
        <taxon>Eukaryota</taxon>
        <taxon>Viridiplantae</taxon>
        <taxon>Streptophyta</taxon>
        <taxon>Embryophyta</taxon>
        <taxon>Marchantiophyta</taxon>
        <taxon>Marchantiopsida</taxon>
        <taxon>Marchantiidae</taxon>
        <taxon>Marchantiales</taxon>
        <taxon>Marchantiaceae</taxon>
        <taxon>Marchantia</taxon>
    </lineage>
</organism>
<dbReference type="GO" id="GO:0005524">
    <property type="term" value="F:ATP binding"/>
    <property type="evidence" value="ECO:0007669"/>
    <property type="project" value="UniProtKB-UniRule"/>
</dbReference>
<keyword evidence="9" id="KW-1185">Reference proteome</keyword>
<name>A0A176VM81_MARPO</name>
<feature type="binding site" evidence="5">
    <location>
        <position position="107"/>
    </location>
    <ligand>
        <name>ATP</name>
        <dbReference type="ChEBI" id="CHEBI:30616"/>
    </ligand>
</feature>
<protein>
    <recommendedName>
        <fullName evidence="7">Protein kinase domain-containing protein</fullName>
    </recommendedName>
</protein>
<dbReference type="GO" id="GO:0044773">
    <property type="term" value="P:mitotic DNA damage checkpoint signaling"/>
    <property type="evidence" value="ECO:0007669"/>
    <property type="project" value="TreeGrafter"/>
</dbReference>
<dbReference type="PROSITE" id="PS00108">
    <property type="entry name" value="PROTEIN_KINASE_ST"/>
    <property type="match status" value="1"/>
</dbReference>
<feature type="domain" description="Protein kinase" evidence="7">
    <location>
        <begin position="409"/>
        <end position="656"/>
    </location>
</feature>
<dbReference type="InterPro" id="IPR008271">
    <property type="entry name" value="Ser/Thr_kinase_AS"/>
</dbReference>
<evidence type="ECO:0000256" key="5">
    <source>
        <dbReference type="PROSITE-ProRule" id="PRU10141"/>
    </source>
</evidence>
<evidence type="ECO:0000256" key="1">
    <source>
        <dbReference type="ARBA" id="ARBA00022679"/>
    </source>
</evidence>
<dbReference type="GO" id="GO:0005737">
    <property type="term" value="C:cytoplasm"/>
    <property type="evidence" value="ECO:0007669"/>
    <property type="project" value="TreeGrafter"/>
</dbReference>
<keyword evidence="3" id="KW-0418">Kinase</keyword>
<dbReference type="PROSITE" id="PS00107">
    <property type="entry name" value="PROTEIN_KINASE_ATP"/>
    <property type="match status" value="1"/>
</dbReference>
<evidence type="ECO:0000313" key="8">
    <source>
        <dbReference type="EMBL" id="OAE21980.1"/>
    </source>
</evidence>
<evidence type="ECO:0000256" key="4">
    <source>
        <dbReference type="ARBA" id="ARBA00022840"/>
    </source>
</evidence>
<dbReference type="PROSITE" id="PS50011">
    <property type="entry name" value="PROTEIN_KINASE_DOM"/>
    <property type="match status" value="2"/>
</dbReference>
<keyword evidence="4 5" id="KW-0067">ATP-binding</keyword>
<feature type="compositionally biased region" description="Basic and acidic residues" evidence="6">
    <location>
        <begin position="1"/>
        <end position="19"/>
    </location>
</feature>
<dbReference type="Proteomes" id="UP000077202">
    <property type="component" value="Unassembled WGS sequence"/>
</dbReference>
<gene>
    <name evidence="8" type="ORF">AXG93_4382s1110</name>
</gene>
<dbReference type="InterPro" id="IPR011009">
    <property type="entry name" value="Kinase-like_dom_sf"/>
</dbReference>
<dbReference type="GO" id="GO:0005634">
    <property type="term" value="C:nucleus"/>
    <property type="evidence" value="ECO:0007669"/>
    <property type="project" value="TreeGrafter"/>
</dbReference>
<evidence type="ECO:0000256" key="3">
    <source>
        <dbReference type="ARBA" id="ARBA00022777"/>
    </source>
</evidence>
<evidence type="ECO:0000313" key="9">
    <source>
        <dbReference type="Proteomes" id="UP000077202"/>
    </source>
</evidence>
<dbReference type="GO" id="GO:0004674">
    <property type="term" value="F:protein serine/threonine kinase activity"/>
    <property type="evidence" value="ECO:0007669"/>
    <property type="project" value="TreeGrafter"/>
</dbReference>